<proteinExistence type="predicted"/>
<keyword evidence="1" id="KW-1133">Transmembrane helix</keyword>
<name>A0A7S7YG25_BEMTA</name>
<keyword evidence="2" id="KW-0496">Mitochondrion</keyword>
<keyword evidence="1" id="KW-0812">Transmembrane</keyword>
<evidence type="ECO:0000313" key="2">
    <source>
        <dbReference type="EMBL" id="QPB46169.1"/>
    </source>
</evidence>
<feature type="transmembrane region" description="Helical" evidence="1">
    <location>
        <begin position="6"/>
        <end position="28"/>
    </location>
</feature>
<keyword evidence="1" id="KW-0472">Membrane</keyword>
<organism evidence="2">
    <name type="scientific">Bemisia tabaci</name>
    <name type="common">Sweetpotato whitefly</name>
    <name type="synonym">Aleurodes tabaci</name>
    <dbReference type="NCBI Taxonomy" id="7038"/>
    <lineage>
        <taxon>Eukaryota</taxon>
        <taxon>Metazoa</taxon>
        <taxon>Ecdysozoa</taxon>
        <taxon>Arthropoda</taxon>
        <taxon>Hexapoda</taxon>
        <taxon>Insecta</taxon>
        <taxon>Pterygota</taxon>
        <taxon>Neoptera</taxon>
        <taxon>Paraneoptera</taxon>
        <taxon>Hemiptera</taxon>
        <taxon>Sternorrhyncha</taxon>
        <taxon>Aleyrodoidea</taxon>
        <taxon>Aleyrodidae</taxon>
        <taxon>Aleyrodinae</taxon>
        <taxon>Bemisia</taxon>
    </lineage>
</organism>
<dbReference type="EMBL" id="MT880240">
    <property type="protein sequence ID" value="QPB46169.1"/>
    <property type="molecule type" value="Genomic_DNA"/>
</dbReference>
<sequence>MSPISWFYLMVTFWVSWLSVVVMLFYWFNLSVFMNSNSNFFFFFFFYFSESELSVCNMNNIIGLHGFNFCYLYNFESLSYNDF</sequence>
<geneLocation type="mitochondrion" evidence="2"/>
<evidence type="ECO:0000256" key="1">
    <source>
        <dbReference type="SAM" id="Phobius"/>
    </source>
</evidence>
<protein>
    <submittedName>
        <fullName evidence="2">ATP synthase F0 subunit 8</fullName>
    </submittedName>
</protein>
<accession>A0A7S7YG25</accession>
<reference evidence="2" key="1">
    <citation type="journal article" date="2020" name="Insect Sci.">
        <title>Whole-genome single nucleotide polymorphism and mating compatibility studies reveal the presence of distinct species in sub-Saharan Africa Bemisia tabaci whiteflies.</title>
        <authorList>
            <person name="Mugerwa H."/>
            <person name="Wang H.L."/>
            <person name="Sseruwagi P."/>
            <person name="Seal S."/>
            <person name="Colvin J."/>
        </authorList>
    </citation>
    <scope>NUCLEOTIDE SEQUENCE</scope>
    <source>
        <strain evidence="2">SSA1-SG3</strain>
    </source>
</reference>
<gene>
    <name evidence="2" type="primary">atp8</name>
</gene>
<dbReference type="AlphaFoldDB" id="A0A7S7YG25"/>